<sequence>MLPGAEIRVHDLHEGPHPDHLSGAPVSDETAARVAPGAWLVGWSQGGQAAAHLAARRGAACPGLVTLGSNPRFTASTDWTAAMPVDTFNAFCEGFRTNPDLTLSRFHALCTKGGPGGRALARSLGETRPDRAACQARLALLGTQDARQDLVAYRGPQLHLYGSADALVPASVARDLAVLVPEATVEMIDGGSHAFALEDPAAVARRVAAFIREHTAP</sequence>
<evidence type="ECO:0000313" key="2">
    <source>
        <dbReference type="EMBL" id="MBE1236805.1"/>
    </source>
</evidence>
<dbReference type="GO" id="GO:0016787">
    <property type="term" value="F:hydrolase activity"/>
    <property type="evidence" value="ECO:0007669"/>
    <property type="project" value="UniProtKB-KW"/>
</dbReference>
<comment type="caution">
    <text evidence="2">The sequence shown here is derived from an EMBL/GenBank/DDBJ whole genome shotgun (WGS) entry which is preliminary data.</text>
</comment>
<dbReference type="InterPro" id="IPR000073">
    <property type="entry name" value="AB_hydrolase_1"/>
</dbReference>
<evidence type="ECO:0000259" key="1">
    <source>
        <dbReference type="Pfam" id="PF12697"/>
    </source>
</evidence>
<keyword evidence="3" id="KW-1185">Reference proteome</keyword>
<accession>A0A8J6YL90</accession>
<organism evidence="2 3">
    <name type="scientific">Phaeovibrio sulfidiphilus</name>
    <dbReference type="NCBI Taxonomy" id="1220600"/>
    <lineage>
        <taxon>Bacteria</taxon>
        <taxon>Pseudomonadati</taxon>
        <taxon>Pseudomonadota</taxon>
        <taxon>Alphaproteobacteria</taxon>
        <taxon>Rhodospirillales</taxon>
        <taxon>Rhodospirillaceae</taxon>
        <taxon>Phaeovibrio</taxon>
    </lineage>
</organism>
<name>A0A8J6YL90_9PROT</name>
<dbReference type="RefSeq" id="WP_192533808.1">
    <property type="nucleotide sequence ID" value="NZ_JACZHT010000002.1"/>
</dbReference>
<protein>
    <submittedName>
        <fullName evidence="2">Alpha/beta fold hydrolase</fullName>
    </submittedName>
</protein>
<evidence type="ECO:0000313" key="3">
    <source>
        <dbReference type="Proteomes" id="UP000631034"/>
    </source>
</evidence>
<keyword evidence="2" id="KW-0378">Hydrolase</keyword>
<dbReference type="PANTHER" id="PTHR43194:SF5">
    <property type="entry name" value="PIMELOYL-[ACYL-CARRIER PROTEIN] METHYL ESTER ESTERASE"/>
    <property type="match status" value="1"/>
</dbReference>
<dbReference type="PANTHER" id="PTHR43194">
    <property type="entry name" value="HYDROLASE ALPHA/BETA FOLD FAMILY"/>
    <property type="match status" value="1"/>
</dbReference>
<dbReference type="Gene3D" id="3.40.50.1820">
    <property type="entry name" value="alpha/beta hydrolase"/>
    <property type="match status" value="1"/>
</dbReference>
<dbReference type="AlphaFoldDB" id="A0A8J6YL90"/>
<dbReference type="Pfam" id="PF12697">
    <property type="entry name" value="Abhydrolase_6"/>
    <property type="match status" value="1"/>
</dbReference>
<dbReference type="InterPro" id="IPR050228">
    <property type="entry name" value="Carboxylesterase_BioH"/>
</dbReference>
<proteinExistence type="predicted"/>
<reference evidence="2" key="1">
    <citation type="submission" date="2020-10" db="EMBL/GenBank/DDBJ databases">
        <title>Genome sequence of the unusual species of purple photosynthetic bacteria, Phaeovibrio sulfidiphilus DSM 23193, type strain.</title>
        <authorList>
            <person name="Kyndt J.A."/>
            <person name="Meyer T.E."/>
        </authorList>
    </citation>
    <scope>NUCLEOTIDE SEQUENCE</scope>
    <source>
        <strain evidence="2">DSM 23193</strain>
    </source>
</reference>
<gene>
    <name evidence="2" type="ORF">IHV25_03950</name>
</gene>
<dbReference type="EMBL" id="JACZHT010000002">
    <property type="protein sequence ID" value="MBE1236805.1"/>
    <property type="molecule type" value="Genomic_DNA"/>
</dbReference>
<dbReference type="SUPFAM" id="SSF53474">
    <property type="entry name" value="alpha/beta-Hydrolases"/>
    <property type="match status" value="1"/>
</dbReference>
<dbReference type="Proteomes" id="UP000631034">
    <property type="component" value="Unassembled WGS sequence"/>
</dbReference>
<dbReference type="InterPro" id="IPR029058">
    <property type="entry name" value="AB_hydrolase_fold"/>
</dbReference>
<feature type="domain" description="AB hydrolase-1" evidence="1">
    <location>
        <begin position="17"/>
        <end position="205"/>
    </location>
</feature>